<feature type="compositionally biased region" description="Pro residues" evidence="5">
    <location>
        <begin position="3053"/>
        <end position="3076"/>
    </location>
</feature>
<dbReference type="CDD" id="cd02440">
    <property type="entry name" value="AdoMet_MTases"/>
    <property type="match status" value="1"/>
</dbReference>
<dbReference type="Pfam" id="PF08659">
    <property type="entry name" value="KR"/>
    <property type="match status" value="1"/>
</dbReference>
<dbReference type="InterPro" id="IPR018201">
    <property type="entry name" value="Ketoacyl_synth_AS"/>
</dbReference>
<dbReference type="Pfam" id="PF02801">
    <property type="entry name" value="Ketoacyl-synt_C"/>
    <property type="match status" value="4"/>
</dbReference>
<feature type="domain" description="Carrier" evidence="6">
    <location>
        <begin position="2810"/>
        <end position="2887"/>
    </location>
</feature>
<dbReference type="EMBL" id="JBHRSB010000001">
    <property type="protein sequence ID" value="MFC2998755.1"/>
    <property type="molecule type" value="Genomic_DNA"/>
</dbReference>
<keyword evidence="8" id="KW-0378">Hydrolase</keyword>
<feature type="domain" description="Ketosynthase family 3 (KS3)" evidence="7">
    <location>
        <begin position="2188"/>
        <end position="2616"/>
    </location>
</feature>
<evidence type="ECO:0000259" key="7">
    <source>
        <dbReference type="PROSITE" id="PS52004"/>
    </source>
</evidence>
<dbReference type="PROSITE" id="PS52004">
    <property type="entry name" value="KS3_2"/>
    <property type="match status" value="4"/>
</dbReference>
<feature type="domain" description="Carrier" evidence="6">
    <location>
        <begin position="2895"/>
        <end position="2969"/>
    </location>
</feature>
<dbReference type="InterPro" id="IPR057326">
    <property type="entry name" value="KR_dom"/>
</dbReference>
<dbReference type="Pfam" id="PF22621">
    <property type="entry name" value="CurL-like_PKS_C"/>
    <property type="match status" value="2"/>
</dbReference>
<name>A0ABV7BRM2_9PROT</name>
<dbReference type="SMART" id="SM00823">
    <property type="entry name" value="PKS_PP"/>
    <property type="match status" value="5"/>
</dbReference>
<dbReference type="Proteomes" id="UP001595420">
    <property type="component" value="Unassembled WGS sequence"/>
</dbReference>
<keyword evidence="9" id="KW-1185">Reference proteome</keyword>
<dbReference type="SMART" id="SM00822">
    <property type="entry name" value="PKS_KR"/>
    <property type="match status" value="1"/>
</dbReference>
<dbReference type="PROSITE" id="PS00012">
    <property type="entry name" value="PHOSPHOPANTETHEINE"/>
    <property type="match status" value="2"/>
</dbReference>
<dbReference type="InterPro" id="IPR009081">
    <property type="entry name" value="PP-bd_ACP"/>
</dbReference>
<evidence type="ECO:0000256" key="3">
    <source>
        <dbReference type="ARBA" id="ARBA00022679"/>
    </source>
</evidence>
<keyword evidence="1" id="KW-0596">Phosphopantetheine</keyword>
<proteinExistence type="predicted"/>
<protein>
    <submittedName>
        <fullName evidence="8">Alpha/beta fold hydrolase</fullName>
    </submittedName>
</protein>
<reference evidence="9" key="1">
    <citation type="journal article" date="2019" name="Int. J. Syst. Evol. Microbiol.">
        <title>The Global Catalogue of Microorganisms (GCM) 10K type strain sequencing project: providing services to taxonomists for standard genome sequencing and annotation.</title>
        <authorList>
            <consortium name="The Broad Institute Genomics Platform"/>
            <consortium name="The Broad Institute Genome Sequencing Center for Infectious Disease"/>
            <person name="Wu L."/>
            <person name="Ma J."/>
        </authorList>
    </citation>
    <scope>NUCLEOTIDE SEQUENCE [LARGE SCALE GENOMIC DNA]</scope>
    <source>
        <strain evidence="9">CGMCC 1.16855</strain>
    </source>
</reference>
<dbReference type="Pfam" id="PF00109">
    <property type="entry name" value="ketoacyl-synt"/>
    <property type="match status" value="4"/>
</dbReference>
<keyword evidence="4" id="KW-0511">Multifunctional enzyme</keyword>
<dbReference type="Pfam" id="PF16197">
    <property type="entry name" value="KAsynt_C_assoc"/>
    <property type="match status" value="2"/>
</dbReference>
<feature type="domain" description="Carrier" evidence="6">
    <location>
        <begin position="997"/>
        <end position="1074"/>
    </location>
</feature>
<feature type="domain" description="Carrier" evidence="6">
    <location>
        <begin position="3649"/>
        <end position="3724"/>
    </location>
</feature>
<feature type="region of interest" description="Disordered" evidence="5">
    <location>
        <begin position="3049"/>
        <end position="3079"/>
    </location>
</feature>
<dbReference type="Pfam" id="PF00975">
    <property type="entry name" value="Thioesterase"/>
    <property type="match status" value="1"/>
</dbReference>
<dbReference type="InterPro" id="IPR013968">
    <property type="entry name" value="PKS_KR"/>
</dbReference>
<keyword evidence="2" id="KW-0597">Phosphoprotein</keyword>
<evidence type="ECO:0000313" key="8">
    <source>
        <dbReference type="EMBL" id="MFC2998755.1"/>
    </source>
</evidence>
<sequence>MTAPPSPGDRPSPSLKSIIFRMVAEGEVGAVEAERLLRRLPEPAAKPPRDDAIAVIGMAGRFAGCADLDAYWTLLASGGDALSDAPASRWGAPAPGLRGGFLPDAEDFDPGFFRIAPAEAALIDPQQRLFLEQAWLALEDAGHAGAAIAGTRCGVFAGAGSGDYAHRFAGTPAAEDPLGLLGNVASILAARIAYHLNLKGPAIAVDTACSSSLAAIHLACESLRAGGCDLALAGGAAVISTPAFVTAMARGGAISPTGACHAFDAAADGFVPGEGAGVVVLKRLAEALADGDVIHGVIRASGLNQDGRTNGITAPSASAQAALEEAVWRQAGLLPAELDYVEAHGTGTPLGDPIELEGLCTALRALGGTKPGSIALGSAKAAIGHALTAAGVAGLLKLLLMLRHGTIPPQPHFAHPNPRLELDSTPFFVPRAARPWPRGARPRRAALSAFGFSGTNAHLLLEDPPAPVARAAEVAKPRLFLLSARSEAVLRRQAALLAEAPDCEARDLAFTLAEGRAVLPLRLATIAPDLATLRARLAAFSRDGAAEGVATASGAEAPGLLPLPAHAALADGAARFLQGGAVPGRAAAGDAAARRISLPSAPFARARHFLPPTGAPEQDLAAQGADFARVEAWGRQALAAAYAELGLFRGRAAHTPAGLARSLGIQPARLGLHQALLAMLERAGAVAWRDGLLRPAPGFVPASAATLTAARESLVAEAPAMAPFLALLARCTQNLPALLQGRITAPEILFPNGDMTLVEGVYRGNRLADQFNATLAETVVSLAKRHAAPRILEVGAGVGGATEGILAALGAAGLGAARYLYTDVSQSFLQAGRARFADRHAGFETAQFDLERDPEAQGLPAGGFDIVIAANVVHAMRGIGPALARLHRLVAPDGGALVLNEVTALQDFATLTFGLTDGWWAAEPGEARIPGSPLLDVAGWRTAFAAAGFARSSAQGLPGQTEEAGFGQAILVAQRDEPAVAPVAAPVAKPVVATPAMPAQGLLGAVLAVVAAALELPATQFERRDRFVDLGVDSLMGLKVVARLNARFGLDLRPTVLFDHPTPEALARHLGTLGLAAESTAQPVPAAAREATDNRIAVIGLSGRFGDSASLAEFHAMLAEGRAGITEAPAQRWTTKDLPAAAQDAAPYLRWGGFLRDADRFDPLFFRISGKEAELTDPQHRIFLTEAWRALEDAGYGEAALDGTRCGVFVGAHGGDYTHRMAQLDIVPEAFAFMGNAASILAARIAYVLNLKGPCLAVDTACSSSLVALHLACRSLVAGECEMALAGGAFITTTMGFNVAAAKAGMLSPNGRCHTFDAAADGFVPGEGAGVVVLKRLADALRDGDHIEAVILGSAVNQDGRTNGITAPSPESQSACIAEAQNAAGITPDAVTLIEAHGTGTPLGDPIEVEGLTRAFHRGACPPGSVVLGSVKTNIGHAAHAAGIAGFLKLVLQLRDRRIFASLNFRSENPHLRLAETPFAVATEARDWTVPGGGARIGGVSSFGFSGTNAHVVVAEAPPRAPAPTAAPPFLLLLSAKDTPALQRRAAQLAEWLEAHPAADLSDVAFTLAMGRSHFGQRLAVIGADRAALVAGLRGAPSSGSANLQARAARYLAGEEPDKAEWQGRRISLPSYPFAEQSYWIGAPPPAVTLFPPVWEDAPPTGQAAPGLAWLIGAAAGLAPALRAAGWRVVEVPPEADFAALLASGRPQACVLMPPVSPGAEAALRPLVALLQAVAHVAPRVLRLHHGTAEALAAQPLGASLAFTGTPVELRLVQVPPGAIPAPLVLAELAMPGQAPVAWSGESRRRERHLQALPAAADAAPLRRGGTFVISGGGGVLAGIFALEIARRTGGRIALLGRSDGTAMQDRLLALRTAGAAEAGWWQVDVTDAAAVAVTLREVRASFGPIHGVLHAAGVPGGAVLAEKDWPEIARVLAPKIQGARALDAATAQDPLDVFAAFGSLAAELGDFGQGDYAMANAFLAAFAEERAAAGRPGRSVTLGWPLWREGRRVLSTEGEAVFLKTAGLPPLETEAGLAAFHAALAHGSGAYAVMPGDAAAAARFFAPPPPSRTEPAAMPAIAEPAPADLAEAERRLTTQIAKLLHIDTARIGRDIGFAEFGFDSIALKEFAAVLSDSWGVAVTPAVFFAHGTVAALARHLVETHGATAPVAKPIVVEARPAPPVVAQPAAQEPIAIIGLSGRFPGAPDLDAFWRRLEAAEDMTGPLPAERLAWQPHVTPDATLALRGGFLENVEDFDPGFFRLSLREAVHMDPQHRLALEAAWLCVEDAGLRMSDLAGRDIGVFFGAQVNDYAALLPAAREEARAQITLGNIAAMLPNRISFLFDLRGPSEAVDTACSSALVALHRAARAVAHGECEMALAGGVSLMLSVESLASTQRLGILAPDGICRAFDAEGRGYVKGEGVGCVLLKPLSRALADGDPVQAVILGSAEGHGGRAQSLTAPNALAQSAVIQAAIRRAGITSDSIGWVEAHGTGTELGDPVEALALRQAFAATAGDVVAEPRCRIGALKPSLGHLEPASGIAGLIKVVLAMRHRIQPATRNFARLNPHVDLAGSPLEMDGRMAAWAPLRAKDGTALPRRAGVSAFGFGGSNAHVVLQEAPPVPPAASPTKPLLLLVSARDTARLAEMLTALAQYARAQGAALDAQAMADTLMLGREPMAARAAVLLRPGEDAAARLDAARAALLDAAATRDAIWLGTAPEATAPTPQAEAAMQSEMWAAGQLAPLAALWVQGTALDFGALLGPGRRRVPLPGTRFARQRCWFDHPAAAAPIAAVAAPPVAAAPVTEALPALADTPDLRQALRKMVARALYLEPEAIGTSTGFGDLGVDSILAVELTREVNATFGTSLQAARLYDYATIDALADHLAGSAPAAPAAADDTAEELRRLLAAALFLEPADLDPQASFGDLGLDSILAVEFTRVVNDRFGLSLSAARLYDHANLAALAAHLRGLRAGASPAAPLTGRAAEVLDFLRARLPDGAACTAATPLAEIALEPEAAMALLEALNQRFGCALAAEEVGRCADLGALARLVASRTPPDPPPPSRAEPPAPEPGAAAPPPRPEDQQRVAIIGFACRLPGAPDAEAFWSLLAEGRDAVTAMPEEPWREAIYRRILAAAQRPETTPWAGTITEVDRFDAPFFGLSPQEAALMDPQQRLFLESAWHALEDAGQTPERLAGTACGIFVGCGQGDYSQLLPRDPAQISGLTLLGNAASILAARLAYVLDLQGPALAVDTACSSALVATHLARRSILDGECEMALAGGVSLMLTPQMQLMTGAAGMLSATGRCRPFDATADGFVPGEGVGVVVLKRLDLARRDGDAVLAIIEGSGTNQDGRTASLTAPSAASQVRLLRSVHARHGIDTATIGLVEAHGTGTQLGDPMEMSALAEVFGSTGDCALGSVKGNIGHTLAASGVAGLIKLLLALRHQTIPASLHCTRPNPHFALSGTPFRIATETQPWPAPPDGAPRRAAISAFGFSGTNAHLVLAEDASSVSNAAVARELEVVVLSARDTAALDRAAAALADWLARHPEAALGDIAYTLARRRAAFAERRAFVVANLAELRAALVGNPPQRAAGPLHALAARWQAGEAVDWAPLMPAGRVPPLPGYRFARTRHWVEPVAVPAADPVPLRPRVAADPGVEKLCALVAAQLRVEAVAPDAPFGTLGLDSVAAIALMQTAERDFGVRLPPIALWDHPTPARLAAFIARQPPAPRGGWRIAMAEGDNPLVPIRDEGEGPAWIFVHGGSGDLHWLPELAHHLGPDQRVFGLEALGLDCQAAPLPTVEAMAAHYVAALRRSGIAEPFRLGGYSGGGAIAFEMARQLLAAGQAVEKLVLLDANAPGSPALLDLQSSFGPGYIHLVAGNWLGARWGMRQLLVLEDLAGLDGPAALDHVVAHLRQHATPPLPKDELRRQLAAMDRIGWAIGDALRAYRPAPLTQELEVLLFECRDGLAAPGNLLGLPDTAATRGYREGWQALFAGPITRIPIDCDHFALLQGENGRRIGQILAPPTPTRLAKRG</sequence>
<dbReference type="PANTHER" id="PTHR43775">
    <property type="entry name" value="FATTY ACID SYNTHASE"/>
    <property type="match status" value="1"/>
</dbReference>
<evidence type="ECO:0000256" key="1">
    <source>
        <dbReference type="ARBA" id="ARBA00022450"/>
    </source>
</evidence>
<keyword evidence="3" id="KW-0808">Transferase</keyword>
<dbReference type="SMART" id="SM01294">
    <property type="entry name" value="PKS_PP_betabranch"/>
    <property type="match status" value="5"/>
</dbReference>
<dbReference type="InterPro" id="IPR032821">
    <property type="entry name" value="PKS_assoc"/>
</dbReference>
<feature type="domain" description="Carrier" evidence="6">
    <location>
        <begin position="2084"/>
        <end position="2161"/>
    </location>
</feature>
<evidence type="ECO:0000256" key="5">
    <source>
        <dbReference type="SAM" id="MobiDB-lite"/>
    </source>
</evidence>
<gene>
    <name evidence="8" type="ORF">ACFOD3_02560</name>
</gene>
<dbReference type="PROSITE" id="PS00606">
    <property type="entry name" value="KS3_1"/>
    <property type="match status" value="3"/>
</dbReference>
<feature type="domain" description="Ketosynthase family 3 (KS3)" evidence="7">
    <location>
        <begin position="3081"/>
        <end position="3503"/>
    </location>
</feature>
<dbReference type="SMART" id="SM00825">
    <property type="entry name" value="PKS_KS"/>
    <property type="match status" value="4"/>
</dbReference>
<dbReference type="GO" id="GO:0016787">
    <property type="term" value="F:hydrolase activity"/>
    <property type="evidence" value="ECO:0007669"/>
    <property type="project" value="UniProtKB-KW"/>
</dbReference>
<evidence type="ECO:0000259" key="6">
    <source>
        <dbReference type="PROSITE" id="PS50075"/>
    </source>
</evidence>
<dbReference type="Pfam" id="PF00550">
    <property type="entry name" value="PP-binding"/>
    <property type="match status" value="5"/>
</dbReference>
<comment type="caution">
    <text evidence="8">The sequence shown here is derived from an EMBL/GenBank/DDBJ whole genome shotgun (WGS) entry which is preliminary data.</text>
</comment>
<organism evidence="8 9">
    <name type="scientific">Falsiroseomonas tokyonensis</name>
    <dbReference type="NCBI Taxonomy" id="430521"/>
    <lineage>
        <taxon>Bacteria</taxon>
        <taxon>Pseudomonadati</taxon>
        <taxon>Pseudomonadota</taxon>
        <taxon>Alphaproteobacteria</taxon>
        <taxon>Acetobacterales</taxon>
        <taxon>Roseomonadaceae</taxon>
        <taxon>Falsiroseomonas</taxon>
    </lineage>
</organism>
<dbReference type="InterPro" id="IPR020806">
    <property type="entry name" value="PKS_PP-bd"/>
</dbReference>
<dbReference type="InterPro" id="IPR006162">
    <property type="entry name" value="Ppantetheine_attach_site"/>
</dbReference>
<evidence type="ECO:0000313" key="9">
    <source>
        <dbReference type="Proteomes" id="UP001595420"/>
    </source>
</evidence>
<dbReference type="InterPro" id="IPR001031">
    <property type="entry name" value="Thioesterase"/>
</dbReference>
<dbReference type="Pfam" id="PF08242">
    <property type="entry name" value="Methyltransf_12"/>
    <property type="match status" value="1"/>
</dbReference>
<dbReference type="InterPro" id="IPR013217">
    <property type="entry name" value="Methyltransf_12"/>
</dbReference>
<dbReference type="CDD" id="cd00833">
    <property type="entry name" value="PKS"/>
    <property type="match status" value="4"/>
</dbReference>
<dbReference type="RefSeq" id="WP_216834309.1">
    <property type="nucleotide sequence ID" value="NZ_JAFNJS010000001.1"/>
</dbReference>
<accession>A0ABV7BRM2</accession>
<dbReference type="PANTHER" id="PTHR43775:SF37">
    <property type="entry name" value="SI:DKEY-61P9.11"/>
    <property type="match status" value="1"/>
</dbReference>
<dbReference type="InterPro" id="IPR014030">
    <property type="entry name" value="Ketoacyl_synth_N"/>
</dbReference>
<evidence type="ECO:0000256" key="4">
    <source>
        <dbReference type="ARBA" id="ARBA00023268"/>
    </source>
</evidence>
<dbReference type="InterPro" id="IPR020841">
    <property type="entry name" value="PKS_Beta-ketoAc_synthase_dom"/>
</dbReference>
<evidence type="ECO:0000256" key="2">
    <source>
        <dbReference type="ARBA" id="ARBA00022553"/>
    </source>
</evidence>
<feature type="domain" description="Ketosynthase family 3 (KS3)" evidence="7">
    <location>
        <begin position="1093"/>
        <end position="1516"/>
    </location>
</feature>
<dbReference type="InterPro" id="IPR014031">
    <property type="entry name" value="Ketoacyl_synth_C"/>
</dbReference>
<dbReference type="PROSITE" id="PS50075">
    <property type="entry name" value="CARRIER"/>
    <property type="match status" value="5"/>
</dbReference>
<dbReference type="InterPro" id="IPR050091">
    <property type="entry name" value="PKS_NRPS_Biosynth_Enz"/>
</dbReference>
<feature type="domain" description="Ketosynthase family 3 (KS3)" evidence="7">
    <location>
        <begin position="50"/>
        <end position="463"/>
    </location>
</feature>